<dbReference type="Proteomes" id="UP000626148">
    <property type="component" value="Unassembled WGS sequence"/>
</dbReference>
<dbReference type="AlphaFoldDB" id="A0A918NA42"/>
<comment type="caution">
    <text evidence="3">The sequence shown here is derived from an EMBL/GenBank/DDBJ whole genome shotgun (WGS) entry which is preliminary data.</text>
</comment>
<evidence type="ECO:0000313" key="3">
    <source>
        <dbReference type="EMBL" id="GGX52768.1"/>
    </source>
</evidence>
<proteinExistence type="inferred from homology"/>
<sequence>MSDVIVLIGSGAIGLAIARRVSSGKRLLLADVSQENADAAATTLGDAGFDVQAVTVDVTSHGSVEALAHKTTESGDVTGVIHAAGVSPSSAPVSVIFRVDLYGTALVLDVFGGVIANGGSGLVVSSQAGHRLEAFTPEQNERLATTPVDQLLDLDMLQPEQVDEPLLAYQIAKRGASLRVAAEAPRWAERGARVNAISPGFVVTPLSRKELEGPNREAYQRMLKACAGGRPGTPDEIAALGALMMGPDGGFISGSDFLIDGGVTAAYRYGDLEL</sequence>
<dbReference type="Gene3D" id="3.40.50.720">
    <property type="entry name" value="NAD(P)-binding Rossmann-like Domain"/>
    <property type="match status" value="1"/>
</dbReference>
<gene>
    <name evidence="3" type="ORF">GCM10007392_20230</name>
</gene>
<organism evidence="3 4">
    <name type="scientific">Saccharospirillum salsuginis</name>
    <dbReference type="NCBI Taxonomy" id="418750"/>
    <lineage>
        <taxon>Bacteria</taxon>
        <taxon>Pseudomonadati</taxon>
        <taxon>Pseudomonadota</taxon>
        <taxon>Gammaproteobacteria</taxon>
        <taxon>Oceanospirillales</taxon>
        <taxon>Saccharospirillaceae</taxon>
        <taxon>Saccharospirillum</taxon>
    </lineage>
</organism>
<protein>
    <submittedName>
        <fullName evidence="3">Short-chain dehydrogenase</fullName>
    </submittedName>
</protein>
<dbReference type="SUPFAM" id="SSF51735">
    <property type="entry name" value="NAD(P)-binding Rossmann-fold domains"/>
    <property type="match status" value="1"/>
</dbReference>
<reference evidence="3" key="1">
    <citation type="journal article" date="2014" name="Int. J. Syst. Evol. Microbiol.">
        <title>Complete genome sequence of Corynebacterium casei LMG S-19264T (=DSM 44701T), isolated from a smear-ripened cheese.</title>
        <authorList>
            <consortium name="US DOE Joint Genome Institute (JGI-PGF)"/>
            <person name="Walter F."/>
            <person name="Albersmeier A."/>
            <person name="Kalinowski J."/>
            <person name="Ruckert C."/>
        </authorList>
    </citation>
    <scope>NUCLEOTIDE SEQUENCE</scope>
    <source>
        <strain evidence="3">KCTC 22169</strain>
    </source>
</reference>
<name>A0A918NA42_9GAMM</name>
<dbReference type="PANTHER" id="PTHR43008">
    <property type="entry name" value="BENZIL REDUCTASE"/>
    <property type="match status" value="1"/>
</dbReference>
<dbReference type="NCBIfam" id="NF005395">
    <property type="entry name" value="PRK06940.1"/>
    <property type="match status" value="1"/>
</dbReference>
<evidence type="ECO:0000256" key="2">
    <source>
        <dbReference type="ARBA" id="ARBA00023002"/>
    </source>
</evidence>
<dbReference type="RefSeq" id="WP_189608412.1">
    <property type="nucleotide sequence ID" value="NZ_BMXR01000004.1"/>
</dbReference>
<dbReference type="PRINTS" id="PR00081">
    <property type="entry name" value="GDHRDH"/>
</dbReference>
<dbReference type="InterPro" id="IPR002347">
    <property type="entry name" value="SDR_fam"/>
</dbReference>
<keyword evidence="4" id="KW-1185">Reference proteome</keyword>
<evidence type="ECO:0000256" key="1">
    <source>
        <dbReference type="ARBA" id="ARBA00006484"/>
    </source>
</evidence>
<accession>A0A918NA42</accession>
<dbReference type="CDD" id="cd05233">
    <property type="entry name" value="SDR_c"/>
    <property type="match status" value="1"/>
</dbReference>
<dbReference type="EMBL" id="BMXR01000004">
    <property type="protein sequence ID" value="GGX52768.1"/>
    <property type="molecule type" value="Genomic_DNA"/>
</dbReference>
<dbReference type="GO" id="GO:0050664">
    <property type="term" value="F:oxidoreductase activity, acting on NAD(P)H, oxygen as acceptor"/>
    <property type="evidence" value="ECO:0007669"/>
    <property type="project" value="TreeGrafter"/>
</dbReference>
<dbReference type="PANTHER" id="PTHR43008:SF4">
    <property type="entry name" value="CHAIN DEHYDROGENASE, PUTATIVE (AFU_ORTHOLOGUE AFUA_4G08710)-RELATED"/>
    <property type="match status" value="1"/>
</dbReference>
<keyword evidence="2" id="KW-0560">Oxidoreductase</keyword>
<evidence type="ECO:0000313" key="4">
    <source>
        <dbReference type="Proteomes" id="UP000626148"/>
    </source>
</evidence>
<dbReference type="InterPro" id="IPR036291">
    <property type="entry name" value="NAD(P)-bd_dom_sf"/>
</dbReference>
<comment type="similarity">
    <text evidence="1">Belongs to the short-chain dehydrogenases/reductases (SDR) family.</text>
</comment>
<reference evidence="3" key="2">
    <citation type="submission" date="2020-09" db="EMBL/GenBank/DDBJ databases">
        <authorList>
            <person name="Sun Q."/>
            <person name="Kim S."/>
        </authorList>
    </citation>
    <scope>NUCLEOTIDE SEQUENCE</scope>
    <source>
        <strain evidence="3">KCTC 22169</strain>
    </source>
</reference>
<dbReference type="Pfam" id="PF13561">
    <property type="entry name" value="adh_short_C2"/>
    <property type="match status" value="2"/>
</dbReference>